<keyword evidence="3" id="KW-1185">Reference proteome</keyword>
<feature type="domain" description="PA14" evidence="2">
    <location>
        <begin position="19"/>
        <end position="171"/>
    </location>
</feature>
<dbReference type="InterPro" id="IPR011658">
    <property type="entry name" value="PA14_dom"/>
</dbReference>
<protein>
    <submittedName>
        <fullName evidence="4">Uncharacterized protein LOC101240177 isoform X6</fullName>
    </submittedName>
</protein>
<dbReference type="RefSeq" id="XP_065666196.1">
    <property type="nucleotide sequence ID" value="XM_065810124.1"/>
</dbReference>
<evidence type="ECO:0000256" key="1">
    <source>
        <dbReference type="ARBA" id="ARBA00023157"/>
    </source>
</evidence>
<reference evidence="4" key="1">
    <citation type="submission" date="2025-08" db="UniProtKB">
        <authorList>
            <consortium name="RefSeq"/>
        </authorList>
    </citation>
    <scope>IDENTIFICATION</scope>
</reference>
<name>A0ABM4CW83_HYDVU</name>
<dbReference type="PROSITE" id="PS01187">
    <property type="entry name" value="EGF_CA"/>
    <property type="match status" value="1"/>
</dbReference>
<organism evidence="3 4">
    <name type="scientific">Hydra vulgaris</name>
    <name type="common">Hydra</name>
    <name type="synonym">Hydra attenuata</name>
    <dbReference type="NCBI Taxonomy" id="6087"/>
    <lineage>
        <taxon>Eukaryota</taxon>
        <taxon>Metazoa</taxon>
        <taxon>Cnidaria</taxon>
        <taxon>Hydrozoa</taxon>
        <taxon>Hydroidolina</taxon>
        <taxon>Anthoathecata</taxon>
        <taxon>Aplanulata</taxon>
        <taxon>Hydridae</taxon>
        <taxon>Hydra</taxon>
    </lineage>
</organism>
<evidence type="ECO:0000313" key="4">
    <source>
        <dbReference type="RefSeq" id="XP_065666196.1"/>
    </source>
</evidence>
<dbReference type="InterPro" id="IPR037524">
    <property type="entry name" value="PA14/GLEYA"/>
</dbReference>
<evidence type="ECO:0000313" key="3">
    <source>
        <dbReference type="Proteomes" id="UP001652625"/>
    </source>
</evidence>
<dbReference type="PROSITE" id="PS51820">
    <property type="entry name" value="PA14"/>
    <property type="match status" value="1"/>
</dbReference>
<dbReference type="Gene3D" id="2.10.25.10">
    <property type="entry name" value="Laminin"/>
    <property type="match status" value="1"/>
</dbReference>
<dbReference type="Pfam" id="PF07645">
    <property type="entry name" value="EGF_CA"/>
    <property type="match status" value="1"/>
</dbReference>
<keyword evidence="1" id="KW-1015">Disulfide bond</keyword>
<dbReference type="InterPro" id="IPR049883">
    <property type="entry name" value="NOTCH1_EGF-like"/>
</dbReference>
<accession>A0ABM4CW83</accession>
<dbReference type="Pfam" id="PF07691">
    <property type="entry name" value="PA14"/>
    <property type="match status" value="1"/>
</dbReference>
<gene>
    <name evidence="4" type="primary">LOC101240177</name>
</gene>
<dbReference type="GeneID" id="101240177"/>
<sequence length="557" mass="63236">MKLEVIFLISIGIPVQCTTYSPGLLGEAFSNVLADLEYLRQNLNNSYFHNIITAVDLDISGSNSGRKARGWFAPPQSGNYIFYTTCNAMCQLYLSIDNDPLNAKLIVSQNWSSLSKNWIINSDKQASSPIYLKANHSYYMEVVVRTTLGDGWSSLVVTLPNNSTVGPVQNYLLGSIRSCTRNICILTNNEKCFYLNTNDGICICGSGYILINDQCADIDECADGSNDCYGDQISCINTLGSYNCFCNNKCLVVVSNTKGQWCMEKNTSDDTCKPTLNVNFVGSLEGKSLSLKLDIYFMYNFSVDAQNVIIEYFLPSFISVSAENIPFGFSSISQLKYMNKLLMFDRGANHIMNVSINYELCPFEKLAIEIPIIVSFQNLGGKSWSIFKIYQNQVEFQTSKSLKINKDPFALLGSYGRGLYWDEINFNVYVCMNQHVASTRAACFYSYNYGKSWTALDLKVGSIIGHHLLSNELYAVHRNEKLYLMFHKNHKKWFAITNEEFVKNVLKNIDFNFWKNLENDENQVFTLGSKQWMGNAYGLFFRNTSSDTWLLRVKWPK</sequence>
<evidence type="ECO:0000259" key="2">
    <source>
        <dbReference type="PROSITE" id="PS51820"/>
    </source>
</evidence>
<proteinExistence type="predicted"/>
<dbReference type="Proteomes" id="UP001652625">
    <property type="component" value="Chromosome 11"/>
</dbReference>
<dbReference type="SUPFAM" id="SSF56988">
    <property type="entry name" value="Anthrax protective antigen"/>
    <property type="match status" value="1"/>
</dbReference>
<dbReference type="Gene3D" id="2.60.120.1560">
    <property type="match status" value="1"/>
</dbReference>
<dbReference type="CDD" id="cd00054">
    <property type="entry name" value="EGF_CA"/>
    <property type="match status" value="1"/>
</dbReference>
<dbReference type="InterPro" id="IPR018097">
    <property type="entry name" value="EGF_Ca-bd_CS"/>
</dbReference>